<name>A0A6J4RS17_9ACTN</name>
<protein>
    <submittedName>
        <fullName evidence="2">Uncharacterized protein</fullName>
    </submittedName>
</protein>
<evidence type="ECO:0000313" key="2">
    <source>
        <dbReference type="EMBL" id="CAA9480661.1"/>
    </source>
</evidence>
<reference evidence="2" key="1">
    <citation type="submission" date="2020-02" db="EMBL/GenBank/DDBJ databases">
        <authorList>
            <person name="Meier V. D."/>
        </authorList>
    </citation>
    <scope>NUCLEOTIDE SEQUENCE</scope>
    <source>
        <strain evidence="2">AVDCRST_MAG67</strain>
    </source>
</reference>
<keyword evidence="1" id="KW-0732">Signal</keyword>
<sequence length="88" mass="8850">MTVSPRRSRITRALTRVAMTVAIGAAGAFAAPAAAAPQPPDYHSNCTAGFAAGSAYEGSPGAVGSVARPPKQFGSMSDVGFYSRTNCG</sequence>
<dbReference type="AlphaFoldDB" id="A0A6J4RS17"/>
<gene>
    <name evidence="2" type="ORF">AVDCRST_MAG67-849</name>
</gene>
<evidence type="ECO:0000256" key="1">
    <source>
        <dbReference type="SAM" id="SignalP"/>
    </source>
</evidence>
<organism evidence="2">
    <name type="scientific">uncultured Solirubrobacteraceae bacterium</name>
    <dbReference type="NCBI Taxonomy" id="1162706"/>
    <lineage>
        <taxon>Bacteria</taxon>
        <taxon>Bacillati</taxon>
        <taxon>Actinomycetota</taxon>
        <taxon>Thermoleophilia</taxon>
        <taxon>Solirubrobacterales</taxon>
        <taxon>Solirubrobacteraceae</taxon>
        <taxon>environmental samples</taxon>
    </lineage>
</organism>
<dbReference type="EMBL" id="CADCVQ010000042">
    <property type="protein sequence ID" value="CAA9480661.1"/>
    <property type="molecule type" value="Genomic_DNA"/>
</dbReference>
<accession>A0A6J4RS17</accession>
<feature type="chain" id="PRO_5039152843" evidence="1">
    <location>
        <begin position="31"/>
        <end position="88"/>
    </location>
</feature>
<feature type="signal peptide" evidence="1">
    <location>
        <begin position="1"/>
        <end position="30"/>
    </location>
</feature>
<proteinExistence type="predicted"/>